<feature type="chain" id="PRO_5024304002" description="DUF4468 domain-containing protein" evidence="1">
    <location>
        <begin position="21"/>
        <end position="154"/>
    </location>
</feature>
<dbReference type="Proteomes" id="UP000323426">
    <property type="component" value="Unassembled WGS sequence"/>
</dbReference>
<dbReference type="EMBL" id="VWSF01000007">
    <property type="protein sequence ID" value="KAA5546455.1"/>
    <property type="molecule type" value="Genomic_DNA"/>
</dbReference>
<feature type="signal peptide" evidence="1">
    <location>
        <begin position="1"/>
        <end position="20"/>
    </location>
</feature>
<evidence type="ECO:0008006" key="4">
    <source>
        <dbReference type="Google" id="ProtNLM"/>
    </source>
</evidence>
<protein>
    <recommendedName>
        <fullName evidence="4">DUF4468 domain-containing protein</fullName>
    </recommendedName>
</protein>
<organism evidence="2 3">
    <name type="scientific">Adhaeribacter rhizoryzae</name>
    <dbReference type="NCBI Taxonomy" id="2607907"/>
    <lineage>
        <taxon>Bacteria</taxon>
        <taxon>Pseudomonadati</taxon>
        <taxon>Bacteroidota</taxon>
        <taxon>Cytophagia</taxon>
        <taxon>Cytophagales</taxon>
        <taxon>Hymenobacteraceae</taxon>
        <taxon>Adhaeribacter</taxon>
    </lineage>
</organism>
<proteinExistence type="predicted"/>
<sequence>MKKLLLFLTLFLFLFAYAEAAKPKRYGFTASFRVPRATKEILLDSTLSWIRENLPTNQFYLRDINETESYVTYRATNKGDFGKVSYDLTFYAKKNVVDMVVDNVVHSRSGRLPRELRTKGTPKHKTKQYLTSLSRDLGHHLRRLKGSREMAFVN</sequence>
<dbReference type="RefSeq" id="WP_150088502.1">
    <property type="nucleotide sequence ID" value="NZ_VWSF01000007.1"/>
</dbReference>
<evidence type="ECO:0000256" key="1">
    <source>
        <dbReference type="SAM" id="SignalP"/>
    </source>
</evidence>
<evidence type="ECO:0000313" key="3">
    <source>
        <dbReference type="Proteomes" id="UP000323426"/>
    </source>
</evidence>
<comment type="caution">
    <text evidence="2">The sequence shown here is derived from an EMBL/GenBank/DDBJ whole genome shotgun (WGS) entry which is preliminary data.</text>
</comment>
<name>A0A5M6DM56_9BACT</name>
<keyword evidence="1" id="KW-0732">Signal</keyword>
<gene>
    <name evidence="2" type="ORF">F0145_11225</name>
</gene>
<accession>A0A5M6DM56</accession>
<evidence type="ECO:0000313" key="2">
    <source>
        <dbReference type="EMBL" id="KAA5546455.1"/>
    </source>
</evidence>
<reference evidence="2 3" key="1">
    <citation type="submission" date="2019-09" db="EMBL/GenBank/DDBJ databases">
        <title>Genome sequence and assembly of Adhaeribacter sp.</title>
        <authorList>
            <person name="Chhetri G."/>
        </authorList>
    </citation>
    <scope>NUCLEOTIDE SEQUENCE [LARGE SCALE GENOMIC DNA]</scope>
    <source>
        <strain evidence="2 3">DK36</strain>
    </source>
</reference>
<dbReference type="AlphaFoldDB" id="A0A5M6DM56"/>
<keyword evidence="3" id="KW-1185">Reference proteome</keyword>